<feature type="transmembrane region" description="Helical" evidence="1">
    <location>
        <begin position="101"/>
        <end position="120"/>
    </location>
</feature>
<feature type="transmembrane region" description="Helical" evidence="1">
    <location>
        <begin position="61"/>
        <end position="81"/>
    </location>
</feature>
<name>A0ABS7J5K8_9SPHN</name>
<evidence type="ECO:0000313" key="3">
    <source>
        <dbReference type="Proteomes" id="UP000755104"/>
    </source>
</evidence>
<keyword evidence="1" id="KW-1133">Transmembrane helix</keyword>
<proteinExistence type="predicted"/>
<reference evidence="2 3" key="1">
    <citation type="submission" date="2021-08" db="EMBL/GenBank/DDBJ databases">
        <title>Comparative Genomics Analysis of the Genus Qipengyuania Reveals Extensive Genetic Diversity and Metabolic Versatility, Including the Description of Fifteen Novel Species.</title>
        <authorList>
            <person name="Liu Y."/>
        </authorList>
    </citation>
    <scope>NUCLEOTIDE SEQUENCE [LARGE SCALE GENOMIC DNA]</scope>
    <source>
        <strain evidence="2 3">6D47A</strain>
    </source>
</reference>
<dbReference type="EMBL" id="JAIGNO010000004">
    <property type="protein sequence ID" value="MBX7482621.1"/>
    <property type="molecule type" value="Genomic_DNA"/>
</dbReference>
<sequence>MLTTVIAAIDAYARSLPAAIQVLRGAEQETGTRAQYVGSTLILAVLAVVALFTMMREFTAFLDFVTSATFLVAPLLALLNYLVVTRCEMPEKARPSPAMKVLSLAGVVVMGALAVMYFALV</sequence>
<evidence type="ECO:0000256" key="1">
    <source>
        <dbReference type="SAM" id="Phobius"/>
    </source>
</evidence>
<dbReference type="Proteomes" id="UP000755104">
    <property type="component" value="Unassembled WGS sequence"/>
</dbReference>
<evidence type="ECO:0000313" key="2">
    <source>
        <dbReference type="EMBL" id="MBX7482621.1"/>
    </source>
</evidence>
<dbReference type="RefSeq" id="WP_221557877.1">
    <property type="nucleotide sequence ID" value="NZ_JAIGNO010000004.1"/>
</dbReference>
<comment type="caution">
    <text evidence="2">The sequence shown here is derived from an EMBL/GenBank/DDBJ whole genome shotgun (WGS) entry which is preliminary data.</text>
</comment>
<accession>A0ABS7J5K8</accession>
<keyword evidence="1" id="KW-0812">Transmembrane</keyword>
<protein>
    <recommendedName>
        <fullName evidence="4">Amino acid permease</fullName>
    </recommendedName>
</protein>
<keyword evidence="1" id="KW-0472">Membrane</keyword>
<gene>
    <name evidence="2" type="ORF">K3174_08760</name>
</gene>
<organism evidence="2 3">
    <name type="scientific">Qipengyuania qiaonensis</name>
    <dbReference type="NCBI Taxonomy" id="2867240"/>
    <lineage>
        <taxon>Bacteria</taxon>
        <taxon>Pseudomonadati</taxon>
        <taxon>Pseudomonadota</taxon>
        <taxon>Alphaproteobacteria</taxon>
        <taxon>Sphingomonadales</taxon>
        <taxon>Erythrobacteraceae</taxon>
        <taxon>Qipengyuania</taxon>
    </lineage>
</organism>
<feature type="transmembrane region" description="Helical" evidence="1">
    <location>
        <begin position="37"/>
        <end position="54"/>
    </location>
</feature>
<evidence type="ECO:0008006" key="4">
    <source>
        <dbReference type="Google" id="ProtNLM"/>
    </source>
</evidence>
<keyword evidence="3" id="KW-1185">Reference proteome</keyword>